<name>A0ABU4AJE1_9HYPH</name>
<evidence type="ECO:0000313" key="1">
    <source>
        <dbReference type="EMBL" id="MDV6226364.1"/>
    </source>
</evidence>
<dbReference type="RefSeq" id="WP_317561037.1">
    <property type="nucleotide sequence ID" value="NZ_JAWLIP010000003.1"/>
</dbReference>
<organism evidence="1 2">
    <name type="scientific">Nitratireductor aquimarinus</name>
    <dbReference type="NCBI Taxonomy" id="889300"/>
    <lineage>
        <taxon>Bacteria</taxon>
        <taxon>Pseudomonadati</taxon>
        <taxon>Pseudomonadota</taxon>
        <taxon>Alphaproteobacteria</taxon>
        <taxon>Hyphomicrobiales</taxon>
        <taxon>Phyllobacteriaceae</taxon>
        <taxon>Nitratireductor</taxon>
    </lineage>
</organism>
<dbReference type="Proteomes" id="UP001185659">
    <property type="component" value="Unassembled WGS sequence"/>
</dbReference>
<evidence type="ECO:0000313" key="2">
    <source>
        <dbReference type="Proteomes" id="UP001185659"/>
    </source>
</evidence>
<dbReference type="EMBL" id="JAWLIP010000003">
    <property type="protein sequence ID" value="MDV6226364.1"/>
    <property type="molecule type" value="Genomic_DNA"/>
</dbReference>
<keyword evidence="2" id="KW-1185">Reference proteome</keyword>
<comment type="caution">
    <text evidence="1">The sequence shown here is derived from an EMBL/GenBank/DDBJ whole genome shotgun (WGS) entry which is preliminary data.</text>
</comment>
<protein>
    <submittedName>
        <fullName evidence="1">Uncharacterized protein</fullName>
    </submittedName>
</protein>
<accession>A0ABU4AJE1</accession>
<reference evidence="1 2" key="1">
    <citation type="submission" date="2023-10" db="EMBL/GenBank/DDBJ databases">
        <authorList>
            <person name="Venkata Ramana C."/>
            <person name="Sasikala C."/>
            <person name="Dhurka M."/>
        </authorList>
    </citation>
    <scope>NUCLEOTIDE SEQUENCE [LARGE SCALE GENOMIC DNA]</scope>
    <source>
        <strain evidence="1 2">KCTC 32151</strain>
    </source>
</reference>
<sequence length="95" mass="10834">MTAPIDRIDGITKRMTSALGQILMEEAEKLREPPPRVIVRKLDEEIMSACRSLGAAYDDLQQAKYSGGPEVRARRNLEQAARRLRSVMRRHGRFP</sequence>
<gene>
    <name evidence="1" type="ORF">R2G56_08710</name>
</gene>
<proteinExistence type="predicted"/>